<name>A0A8J4G9Y5_9CHLO</name>
<accession>A0A8J4G9Y5</accession>
<organism evidence="2 3">
    <name type="scientific">Volvox reticuliferus</name>
    <dbReference type="NCBI Taxonomy" id="1737510"/>
    <lineage>
        <taxon>Eukaryota</taxon>
        <taxon>Viridiplantae</taxon>
        <taxon>Chlorophyta</taxon>
        <taxon>core chlorophytes</taxon>
        <taxon>Chlorophyceae</taxon>
        <taxon>CS clade</taxon>
        <taxon>Chlamydomonadales</taxon>
        <taxon>Volvocaceae</taxon>
        <taxon>Volvox</taxon>
    </lineage>
</organism>
<feature type="region of interest" description="Disordered" evidence="1">
    <location>
        <begin position="31"/>
        <end position="135"/>
    </location>
</feature>
<dbReference type="AlphaFoldDB" id="A0A8J4G9Y5"/>
<reference evidence="2" key="1">
    <citation type="journal article" date="2021" name="Proc. Natl. Acad. Sci. U.S.A.">
        <title>Three genomes in the algal genus Volvox reveal the fate of a haploid sex-determining region after a transition to homothallism.</title>
        <authorList>
            <person name="Yamamoto K."/>
            <person name="Hamaji T."/>
            <person name="Kawai-Toyooka H."/>
            <person name="Matsuzaki R."/>
            <person name="Takahashi F."/>
            <person name="Nishimura Y."/>
            <person name="Kawachi M."/>
            <person name="Noguchi H."/>
            <person name="Minakuchi Y."/>
            <person name="Umen J.G."/>
            <person name="Toyoda A."/>
            <person name="Nozaki H."/>
        </authorList>
    </citation>
    <scope>NUCLEOTIDE SEQUENCE</scope>
    <source>
        <strain evidence="2">NIES-3785</strain>
    </source>
</reference>
<sequence>MEAGSRKSQAGAVGSTLPLCASWHSRPRCARTALGRAPPQPAEAPDGMPGSIQADAGSAGCTGPGRRRAWRRSGGSRHPGEAGSWDRGSVPLGPGLCRLGRAVRAASGPRVSTAMAERPEQPAGPSSRAMAAPKRWPPYHVSAAVAERAERPSGSRRSLMVS</sequence>
<evidence type="ECO:0000256" key="1">
    <source>
        <dbReference type="SAM" id="MobiDB-lite"/>
    </source>
</evidence>
<evidence type="ECO:0000313" key="3">
    <source>
        <dbReference type="Proteomes" id="UP000722791"/>
    </source>
</evidence>
<feature type="compositionally biased region" description="Basic residues" evidence="1">
    <location>
        <begin position="65"/>
        <end position="75"/>
    </location>
</feature>
<comment type="caution">
    <text evidence="2">The sequence shown here is derived from an EMBL/GenBank/DDBJ whole genome shotgun (WGS) entry which is preliminary data.</text>
</comment>
<protein>
    <submittedName>
        <fullName evidence="2">Uncharacterized protein</fullName>
    </submittedName>
</protein>
<dbReference type="Proteomes" id="UP000722791">
    <property type="component" value="Unassembled WGS sequence"/>
</dbReference>
<evidence type="ECO:0000313" key="2">
    <source>
        <dbReference type="EMBL" id="GIM02828.1"/>
    </source>
</evidence>
<gene>
    <name evidence="2" type="ORF">Vretimale_7665</name>
</gene>
<dbReference type="EMBL" id="BNCQ01000012">
    <property type="protein sequence ID" value="GIM02828.1"/>
    <property type="molecule type" value="Genomic_DNA"/>
</dbReference>
<proteinExistence type="predicted"/>